<dbReference type="Proteomes" id="UP001187471">
    <property type="component" value="Unassembled WGS sequence"/>
</dbReference>
<dbReference type="InterPro" id="IPR005630">
    <property type="entry name" value="Terpene_synthase_metal-bd"/>
</dbReference>
<dbReference type="Pfam" id="PF03936">
    <property type="entry name" value="Terpene_synth_C"/>
    <property type="match status" value="1"/>
</dbReference>
<evidence type="ECO:0000256" key="2">
    <source>
        <dbReference type="ARBA" id="ARBA00022842"/>
    </source>
</evidence>
<reference evidence="4" key="1">
    <citation type="submission" date="2022-12" db="EMBL/GenBank/DDBJ databases">
        <title>Draft genome assemblies for two species of Escallonia (Escalloniales).</title>
        <authorList>
            <person name="Chanderbali A."/>
            <person name="Dervinis C."/>
            <person name="Anghel I."/>
            <person name="Soltis D."/>
            <person name="Soltis P."/>
            <person name="Zapata F."/>
        </authorList>
    </citation>
    <scope>NUCLEOTIDE SEQUENCE</scope>
    <source>
        <strain evidence="4">UCBG92.1500</strain>
        <tissue evidence="4">Leaf</tissue>
    </source>
</reference>
<dbReference type="Gene3D" id="1.10.600.10">
    <property type="entry name" value="Farnesyl Diphosphate Synthase"/>
    <property type="match status" value="1"/>
</dbReference>
<dbReference type="GO" id="GO:0000287">
    <property type="term" value="F:magnesium ion binding"/>
    <property type="evidence" value="ECO:0007669"/>
    <property type="project" value="InterPro"/>
</dbReference>
<keyword evidence="5" id="KW-1185">Reference proteome</keyword>
<sequence>MRRQTWQTTRQGSGRASFARDMLVENFFWTVGGNFEPQFQCTRRITTKITIIDDIYDVYGTLEELDLFTNAVERWEFRAMDQLLDYIKVCFLCLLNSINEMAYDVLRNRSR</sequence>
<dbReference type="PANTHER" id="PTHR31225:SF9">
    <property type="entry name" value="TERPENE SYNTHASE 10"/>
    <property type="match status" value="1"/>
</dbReference>
<dbReference type="EMBL" id="JAVXUO010001093">
    <property type="protein sequence ID" value="KAK2986063.1"/>
    <property type="molecule type" value="Genomic_DNA"/>
</dbReference>
<keyword evidence="2" id="KW-0460">Magnesium</keyword>
<evidence type="ECO:0000259" key="3">
    <source>
        <dbReference type="Pfam" id="PF03936"/>
    </source>
</evidence>
<gene>
    <name evidence="4" type="ORF">RJ640_011504</name>
</gene>
<keyword evidence="1" id="KW-0479">Metal-binding</keyword>
<evidence type="ECO:0000256" key="1">
    <source>
        <dbReference type="ARBA" id="ARBA00022723"/>
    </source>
</evidence>
<organism evidence="4 5">
    <name type="scientific">Escallonia rubra</name>
    <dbReference type="NCBI Taxonomy" id="112253"/>
    <lineage>
        <taxon>Eukaryota</taxon>
        <taxon>Viridiplantae</taxon>
        <taxon>Streptophyta</taxon>
        <taxon>Embryophyta</taxon>
        <taxon>Tracheophyta</taxon>
        <taxon>Spermatophyta</taxon>
        <taxon>Magnoliopsida</taxon>
        <taxon>eudicotyledons</taxon>
        <taxon>Gunneridae</taxon>
        <taxon>Pentapetalae</taxon>
        <taxon>asterids</taxon>
        <taxon>campanulids</taxon>
        <taxon>Escalloniales</taxon>
        <taxon>Escalloniaceae</taxon>
        <taxon>Escallonia</taxon>
    </lineage>
</organism>
<proteinExistence type="predicted"/>
<accession>A0AA88RI05</accession>
<dbReference type="GO" id="GO:0016114">
    <property type="term" value="P:terpenoid biosynthetic process"/>
    <property type="evidence" value="ECO:0007669"/>
    <property type="project" value="InterPro"/>
</dbReference>
<dbReference type="SUPFAM" id="SSF48576">
    <property type="entry name" value="Terpenoid synthases"/>
    <property type="match status" value="1"/>
</dbReference>
<dbReference type="GO" id="GO:0010333">
    <property type="term" value="F:terpene synthase activity"/>
    <property type="evidence" value="ECO:0007669"/>
    <property type="project" value="InterPro"/>
</dbReference>
<dbReference type="PANTHER" id="PTHR31225">
    <property type="entry name" value="OS04G0344100 PROTEIN-RELATED"/>
    <property type="match status" value="1"/>
</dbReference>
<protein>
    <recommendedName>
        <fullName evidence="3">Terpene synthase metal-binding domain-containing protein</fullName>
    </recommendedName>
</protein>
<dbReference type="InterPro" id="IPR050148">
    <property type="entry name" value="Terpene_synthase-like"/>
</dbReference>
<name>A0AA88RI05_9ASTE</name>
<evidence type="ECO:0000313" key="5">
    <source>
        <dbReference type="Proteomes" id="UP001187471"/>
    </source>
</evidence>
<feature type="domain" description="Terpene synthase metal-binding" evidence="3">
    <location>
        <begin position="16"/>
        <end position="109"/>
    </location>
</feature>
<dbReference type="AlphaFoldDB" id="A0AA88RI05"/>
<dbReference type="InterPro" id="IPR008949">
    <property type="entry name" value="Isoprenoid_synthase_dom_sf"/>
</dbReference>
<evidence type="ECO:0000313" key="4">
    <source>
        <dbReference type="EMBL" id="KAK2986063.1"/>
    </source>
</evidence>
<comment type="caution">
    <text evidence="4">The sequence shown here is derived from an EMBL/GenBank/DDBJ whole genome shotgun (WGS) entry which is preliminary data.</text>
</comment>